<feature type="compositionally biased region" description="Basic residues" evidence="1">
    <location>
        <begin position="8"/>
        <end position="19"/>
    </location>
</feature>
<feature type="region of interest" description="Disordered" evidence="1">
    <location>
        <begin position="1"/>
        <end position="95"/>
    </location>
</feature>
<proteinExistence type="predicted"/>
<feature type="compositionally biased region" description="Polar residues" evidence="1">
    <location>
        <begin position="52"/>
        <end position="61"/>
    </location>
</feature>
<dbReference type="Gene3D" id="1.10.30.50">
    <property type="match status" value="1"/>
</dbReference>
<evidence type="ECO:0000313" key="2">
    <source>
        <dbReference type="EMBL" id="SSA36335.1"/>
    </source>
</evidence>
<sequence length="214" mass="23726">MGLDKQGHHLVVRSAHRREKSPNGASRFFMPAAPADHHTPWTSATERGEPTSGHTPWTMTHSAAPPAVSGDTHPAWRSGARHNMTNPRRSNGTRRDRLVRRVKREENTCHLCGQPVNIQLPAGRPGSPEIDELIPVALGGSPYDRNNCRLAHRWCNRHRWHKPYEPVRQELHANPPTFDAAGQRHDTRWRRSSPPTGNPQGGATPTPAGQAGSV</sequence>
<name>A0A2Y8ZWK8_9MICO</name>
<gene>
    <name evidence="2" type="ORF">SAMN04489750_3729</name>
</gene>
<organism evidence="2 3">
    <name type="scientific">Branchiibius hedensis</name>
    <dbReference type="NCBI Taxonomy" id="672460"/>
    <lineage>
        <taxon>Bacteria</taxon>
        <taxon>Bacillati</taxon>
        <taxon>Actinomycetota</taxon>
        <taxon>Actinomycetes</taxon>
        <taxon>Micrococcales</taxon>
        <taxon>Dermacoccaceae</taxon>
        <taxon>Branchiibius</taxon>
    </lineage>
</organism>
<feature type="region of interest" description="Disordered" evidence="1">
    <location>
        <begin position="174"/>
        <end position="214"/>
    </location>
</feature>
<feature type="compositionally biased region" description="Low complexity" evidence="1">
    <location>
        <begin position="201"/>
        <end position="214"/>
    </location>
</feature>
<evidence type="ECO:0000313" key="3">
    <source>
        <dbReference type="Proteomes" id="UP000250028"/>
    </source>
</evidence>
<protein>
    <recommendedName>
        <fullName evidence="4">HNH endonuclease</fullName>
    </recommendedName>
</protein>
<dbReference type="EMBL" id="UESZ01000001">
    <property type="protein sequence ID" value="SSA36335.1"/>
    <property type="molecule type" value="Genomic_DNA"/>
</dbReference>
<dbReference type="Proteomes" id="UP000250028">
    <property type="component" value="Unassembled WGS sequence"/>
</dbReference>
<dbReference type="AlphaFoldDB" id="A0A2Y8ZWK8"/>
<keyword evidence="3" id="KW-1185">Reference proteome</keyword>
<reference evidence="3" key="1">
    <citation type="submission" date="2016-10" db="EMBL/GenBank/DDBJ databases">
        <authorList>
            <person name="Varghese N."/>
            <person name="Submissions S."/>
        </authorList>
    </citation>
    <scope>NUCLEOTIDE SEQUENCE [LARGE SCALE GENOMIC DNA]</scope>
    <source>
        <strain evidence="3">DSM 22951</strain>
    </source>
</reference>
<accession>A0A2Y8ZWK8</accession>
<evidence type="ECO:0000256" key="1">
    <source>
        <dbReference type="SAM" id="MobiDB-lite"/>
    </source>
</evidence>
<evidence type="ECO:0008006" key="4">
    <source>
        <dbReference type="Google" id="ProtNLM"/>
    </source>
</evidence>